<evidence type="ECO:0000256" key="4">
    <source>
        <dbReference type="ARBA" id="ARBA00022490"/>
    </source>
</evidence>
<dbReference type="OrthoDB" id="312015at2759"/>
<comment type="caution">
    <text evidence="11">The sequence shown here is derived from an EMBL/GenBank/DDBJ whole genome shotgun (WGS) entry which is preliminary data.</text>
</comment>
<sequence length="895" mass="97603">MATPACKNVHWNSESPGYSDLSSPSSQISEDSFVSISSLQYVNSQLVAHGFASAPGVFLDGLSKGDTDKAVKCFLGLLAQRVKDMSRAEQLTTELRTLRYDHERMVSMHHTASESAANFEREVNLQKSRLSATTKTLQATEAAHKHANVELQRTRSALQTIRATHQAELKKKEREVERTMDRWNKISDVQAKLGATASGLRFVGSVNAAIEPATQILGKGKNYLEVALEEAEKAREQLGKDNLGLRKMLLKAINEVQTVAFGLSQTLQQPANEEEAPALMTLLELFPLSPPHFTATTLSSSLSHLRDILKVLSPPTPSTSTSPPISPVPQPTDSQALEQLNQVVEQLKSELVLSKEQLAFQAAETQAVLNRFEADRSSVKDRPPTRPSSVQDERQQLDNLRKELQKERKKIAKATVQLTQDRANIEAERTGLEEEKRSWQAQTMPTLDDSDLISDYTTKRISASTSEPRSSPRKTHSPSKRFHINVGRTTRRIARVATVKRQSSSSPVSISPSRSSKDAEPAFETEVIPRLPPSIPISTPAPPMMHTSSSTESLLPTAFVLPPPSPCASLPPPKPALLLSGASTLSLPVPLFIPPHELRENNQLLSQPSLSQAHLLPSPSDSVDPVPQTPLAGARQAFPYPVAKPFATHMIHAYSPVRPSPLSRILMLGNSPESPSNLSSNDGWNSRGLEALMEADELENDQVEDLLETELFPPIPQSRASSDDEGGLTLAQQLGVSESPPERSAYTRPDSPLREKKTQGNVIQNSKQSKSMTNKARMPTSKFVSKPRVSSTVEKRITMKSKAKSIGPVSVAKTTTRMSERSSSVTIGENEKENSSGSAGSNLRTVDREISEKSGAKSLVPKAYAKQPAFGGGVSGPKRVPIDSAEAPPIGRRRK</sequence>
<evidence type="ECO:0000256" key="9">
    <source>
        <dbReference type="SAM" id="Coils"/>
    </source>
</evidence>
<reference evidence="11" key="1">
    <citation type="submission" date="2022-08" db="EMBL/GenBank/DDBJ databases">
        <title>A Global Phylogenomic Analysis of the Shiitake Genus Lentinula.</title>
        <authorList>
            <consortium name="DOE Joint Genome Institute"/>
            <person name="Sierra-Patev S."/>
            <person name="Min B."/>
            <person name="Naranjo-Ortiz M."/>
            <person name="Looney B."/>
            <person name="Konkel Z."/>
            <person name="Slot J.C."/>
            <person name="Sakamoto Y."/>
            <person name="Steenwyk J.L."/>
            <person name="Rokas A."/>
            <person name="Carro J."/>
            <person name="Camarero S."/>
            <person name="Ferreira P."/>
            <person name="Molpeceres G."/>
            <person name="Ruiz-Duenas F.J."/>
            <person name="Serrano A."/>
            <person name="Henrissat B."/>
            <person name="Drula E."/>
            <person name="Hughes K.W."/>
            <person name="Mata J.L."/>
            <person name="Ishikawa N.K."/>
            <person name="Vargas-Isla R."/>
            <person name="Ushijima S."/>
            <person name="Smith C.A."/>
            <person name="Ahrendt S."/>
            <person name="Andreopoulos W."/>
            <person name="He G."/>
            <person name="Labutti K."/>
            <person name="Lipzen A."/>
            <person name="Ng V."/>
            <person name="Riley R."/>
            <person name="Sandor L."/>
            <person name="Barry K."/>
            <person name="Martinez A.T."/>
            <person name="Xiao Y."/>
            <person name="Gibbons J.G."/>
            <person name="Terashima K."/>
            <person name="Grigoriev I.V."/>
            <person name="Hibbett D.S."/>
        </authorList>
    </citation>
    <scope>NUCLEOTIDE SEQUENCE</scope>
    <source>
        <strain evidence="11">JLM2183</strain>
    </source>
</reference>
<feature type="compositionally biased region" description="Basic and acidic residues" evidence="10">
    <location>
        <begin position="845"/>
        <end position="855"/>
    </location>
</feature>
<dbReference type="GO" id="GO:0036064">
    <property type="term" value="C:ciliary basal body"/>
    <property type="evidence" value="ECO:0007669"/>
    <property type="project" value="TreeGrafter"/>
</dbReference>
<proteinExistence type="inferred from homology"/>
<feature type="region of interest" description="Disordered" evidence="10">
    <location>
        <begin position="497"/>
        <end position="524"/>
    </location>
</feature>
<feature type="coiled-coil region" evidence="9">
    <location>
        <begin position="221"/>
        <end position="248"/>
    </location>
</feature>
<feature type="compositionally biased region" description="Basic residues" evidence="10">
    <location>
        <begin position="471"/>
        <end position="485"/>
    </location>
</feature>
<comment type="similarity">
    <text evidence="3">Belongs to the ADIP family.</text>
</comment>
<dbReference type="Pfam" id="PF11559">
    <property type="entry name" value="ADIP"/>
    <property type="match status" value="1"/>
</dbReference>
<evidence type="ECO:0000256" key="7">
    <source>
        <dbReference type="ARBA" id="ARBA00023054"/>
    </source>
</evidence>
<dbReference type="GO" id="GO:0035735">
    <property type="term" value="P:intraciliary transport involved in cilium assembly"/>
    <property type="evidence" value="ECO:0007669"/>
    <property type="project" value="TreeGrafter"/>
</dbReference>
<evidence type="ECO:0000256" key="1">
    <source>
        <dbReference type="ARBA" id="ARBA00004282"/>
    </source>
</evidence>
<feature type="compositionally biased region" description="Basic and acidic residues" evidence="10">
    <location>
        <begin position="426"/>
        <end position="438"/>
    </location>
</feature>
<dbReference type="PANTHER" id="PTHR46507:SF4">
    <property type="entry name" value="SSX FAMILY MEMBER 2 INTERACTING PROTEIN"/>
    <property type="match status" value="1"/>
</dbReference>
<dbReference type="GO" id="GO:0007155">
    <property type="term" value="P:cell adhesion"/>
    <property type="evidence" value="ECO:0007669"/>
    <property type="project" value="UniProtKB-KW"/>
</dbReference>
<dbReference type="InterPro" id="IPR021622">
    <property type="entry name" value="Afadin/alpha-actinin-bd"/>
</dbReference>
<dbReference type="InterPro" id="IPR052300">
    <property type="entry name" value="Adhesion_Centrosome_assoc"/>
</dbReference>
<keyword evidence="6" id="KW-0965">Cell junction</keyword>
<feature type="compositionally biased region" description="Polar residues" evidence="10">
    <location>
        <begin position="835"/>
        <end position="844"/>
    </location>
</feature>
<evidence type="ECO:0000256" key="2">
    <source>
        <dbReference type="ARBA" id="ARBA00004300"/>
    </source>
</evidence>
<feature type="compositionally biased region" description="Polar residues" evidence="10">
    <location>
        <begin position="759"/>
        <end position="774"/>
    </location>
</feature>
<organism evidence="11 12">
    <name type="scientific">Lentinula aciculospora</name>
    <dbReference type="NCBI Taxonomy" id="153920"/>
    <lineage>
        <taxon>Eukaryota</taxon>
        <taxon>Fungi</taxon>
        <taxon>Dikarya</taxon>
        <taxon>Basidiomycota</taxon>
        <taxon>Agaricomycotina</taxon>
        <taxon>Agaricomycetes</taxon>
        <taxon>Agaricomycetidae</taxon>
        <taxon>Agaricales</taxon>
        <taxon>Marasmiineae</taxon>
        <taxon>Omphalotaceae</taxon>
        <taxon>Lentinula</taxon>
    </lineage>
</organism>
<evidence type="ECO:0000256" key="10">
    <source>
        <dbReference type="SAM" id="MobiDB-lite"/>
    </source>
</evidence>
<feature type="coiled-coil region" evidence="9">
    <location>
        <begin position="337"/>
        <end position="364"/>
    </location>
</feature>
<keyword evidence="8" id="KW-0206">Cytoskeleton</keyword>
<feature type="coiled-coil region" evidence="9">
    <location>
        <begin position="155"/>
        <end position="182"/>
    </location>
</feature>
<dbReference type="Proteomes" id="UP001150266">
    <property type="component" value="Unassembled WGS sequence"/>
</dbReference>
<comment type="subcellular location">
    <subcellularLocation>
        <location evidence="1">Cell junction</location>
    </subcellularLocation>
    <subcellularLocation>
        <location evidence="2">Cytoplasm</location>
        <location evidence="2">Cytoskeleton</location>
        <location evidence="2">Microtubule organizing center</location>
        <location evidence="2">Centrosome</location>
    </subcellularLocation>
</comment>
<keyword evidence="12" id="KW-1185">Reference proteome</keyword>
<feature type="region of interest" description="Disordered" evidence="10">
    <location>
        <begin position="733"/>
        <end position="895"/>
    </location>
</feature>
<evidence type="ECO:0000256" key="8">
    <source>
        <dbReference type="ARBA" id="ARBA00023212"/>
    </source>
</evidence>
<dbReference type="AlphaFoldDB" id="A0A9W8ZZX8"/>
<gene>
    <name evidence="11" type="ORF">J3R30DRAFT_3408632</name>
</gene>
<evidence type="ECO:0000313" key="11">
    <source>
        <dbReference type="EMBL" id="KAJ4470472.1"/>
    </source>
</evidence>
<feature type="compositionally biased region" description="Low complexity" evidence="10">
    <location>
        <begin position="497"/>
        <end position="514"/>
    </location>
</feature>
<dbReference type="EMBL" id="JAOTPV010000026">
    <property type="protein sequence ID" value="KAJ4470472.1"/>
    <property type="molecule type" value="Genomic_DNA"/>
</dbReference>
<keyword evidence="5" id="KW-0130">Cell adhesion</keyword>
<feature type="region of interest" description="Disordered" evidence="10">
    <location>
        <begin position="373"/>
        <end position="395"/>
    </location>
</feature>
<name>A0A9W8ZZX8_9AGAR</name>
<keyword evidence="7 9" id="KW-0175">Coiled coil</keyword>
<accession>A0A9W8ZZX8</accession>
<evidence type="ECO:0000256" key="6">
    <source>
        <dbReference type="ARBA" id="ARBA00022949"/>
    </source>
</evidence>
<feature type="compositionally biased region" description="Polar residues" evidence="10">
    <location>
        <begin position="455"/>
        <end position="469"/>
    </location>
</feature>
<evidence type="ECO:0000256" key="5">
    <source>
        <dbReference type="ARBA" id="ARBA00022889"/>
    </source>
</evidence>
<dbReference type="PANTHER" id="PTHR46507">
    <property type="entry name" value="AFADIN- AND ALPHA-ACTININ-BINDING PROTEIN"/>
    <property type="match status" value="1"/>
</dbReference>
<evidence type="ECO:0000256" key="3">
    <source>
        <dbReference type="ARBA" id="ARBA00009291"/>
    </source>
</evidence>
<feature type="compositionally biased region" description="Polar residues" evidence="10">
    <location>
        <begin position="812"/>
        <end position="827"/>
    </location>
</feature>
<protein>
    <submittedName>
        <fullName evidence="11">Afadin and alpha-actinin-binding-domain-containing protein</fullName>
    </submittedName>
</protein>
<feature type="compositionally biased region" description="Basic and acidic residues" evidence="10">
    <location>
        <begin position="373"/>
        <end position="384"/>
    </location>
</feature>
<evidence type="ECO:0000313" key="12">
    <source>
        <dbReference type="Proteomes" id="UP001150266"/>
    </source>
</evidence>
<feature type="region of interest" description="Disordered" evidence="10">
    <location>
        <begin position="426"/>
        <end position="485"/>
    </location>
</feature>
<keyword evidence="4" id="KW-0963">Cytoplasm</keyword>